<evidence type="ECO:0000256" key="5">
    <source>
        <dbReference type="ARBA" id="ARBA00023239"/>
    </source>
</evidence>
<evidence type="ECO:0000313" key="9">
    <source>
        <dbReference type="Proteomes" id="UP000823877"/>
    </source>
</evidence>
<dbReference type="InterPro" id="IPR020565">
    <property type="entry name" value="ImidazoleglycerP_deHydtase_CS"/>
</dbReference>
<dbReference type="InterPro" id="IPR020568">
    <property type="entry name" value="Ribosomal_Su5_D2-typ_SF"/>
</dbReference>
<dbReference type="GO" id="GO:0005737">
    <property type="term" value="C:cytoplasm"/>
    <property type="evidence" value="ECO:0007669"/>
    <property type="project" value="UniProtKB-SubCell"/>
</dbReference>
<dbReference type="InterPro" id="IPR038494">
    <property type="entry name" value="IGPD_sf"/>
</dbReference>
<evidence type="ECO:0000256" key="4">
    <source>
        <dbReference type="ARBA" id="ARBA00023102"/>
    </source>
</evidence>
<dbReference type="PROSITE" id="PS00955">
    <property type="entry name" value="IGP_DEHYDRATASE_2"/>
    <property type="match status" value="1"/>
</dbReference>
<evidence type="ECO:0000256" key="7">
    <source>
        <dbReference type="RuleBase" id="RU000599"/>
    </source>
</evidence>
<dbReference type="HAMAP" id="MF_00076">
    <property type="entry name" value="HisB"/>
    <property type="match status" value="1"/>
</dbReference>
<comment type="pathway">
    <text evidence="1 6 7">Amino-acid biosynthesis; L-histidine biosynthesis; L-histidine from 5-phospho-alpha-D-ribose 1-diphosphate: step 6/9.</text>
</comment>
<comment type="caution">
    <text evidence="8">The sequence shown here is derived from an EMBL/GenBank/DDBJ whole genome shotgun (WGS) entry which is preliminary data.</text>
</comment>
<dbReference type="PANTHER" id="PTHR23133:SF2">
    <property type="entry name" value="IMIDAZOLEGLYCEROL-PHOSPHATE DEHYDRATASE"/>
    <property type="match status" value="1"/>
</dbReference>
<evidence type="ECO:0000256" key="6">
    <source>
        <dbReference type="HAMAP-Rule" id="MF_00076"/>
    </source>
</evidence>
<dbReference type="FunFam" id="3.30.230.40:FF:000003">
    <property type="entry name" value="Imidazoleglycerol-phosphate dehydratase HisB"/>
    <property type="match status" value="1"/>
</dbReference>
<dbReference type="GO" id="GO:0004424">
    <property type="term" value="F:imidazoleglycerol-phosphate dehydratase activity"/>
    <property type="evidence" value="ECO:0007669"/>
    <property type="project" value="UniProtKB-UniRule"/>
</dbReference>
<comment type="similarity">
    <text evidence="6 7">Belongs to the imidazoleglycerol-phosphate dehydratase family.</text>
</comment>
<dbReference type="GO" id="GO:0000105">
    <property type="term" value="P:L-histidine biosynthetic process"/>
    <property type="evidence" value="ECO:0007669"/>
    <property type="project" value="UniProtKB-UniRule"/>
</dbReference>
<dbReference type="NCBIfam" id="NF002114">
    <property type="entry name" value="PRK00951.2-4"/>
    <property type="match status" value="1"/>
</dbReference>
<gene>
    <name evidence="6 8" type="primary">hisB</name>
    <name evidence="8" type="ORF">IAA37_01010</name>
</gene>
<dbReference type="Gene3D" id="3.30.230.40">
    <property type="entry name" value="Imidazole glycerol phosphate dehydratase, domain 1"/>
    <property type="match status" value="2"/>
</dbReference>
<dbReference type="Proteomes" id="UP000823877">
    <property type="component" value="Unassembled WGS sequence"/>
</dbReference>
<dbReference type="PROSITE" id="PS00954">
    <property type="entry name" value="IGP_DEHYDRATASE_1"/>
    <property type="match status" value="1"/>
</dbReference>
<keyword evidence="6" id="KW-0963">Cytoplasm</keyword>
<dbReference type="CDD" id="cd07914">
    <property type="entry name" value="IGPD"/>
    <property type="match status" value="1"/>
</dbReference>
<evidence type="ECO:0000256" key="3">
    <source>
        <dbReference type="ARBA" id="ARBA00022605"/>
    </source>
</evidence>
<evidence type="ECO:0000256" key="2">
    <source>
        <dbReference type="ARBA" id="ARBA00016664"/>
    </source>
</evidence>
<name>A0A9D2MHE8_9FIRM</name>
<dbReference type="SUPFAM" id="SSF54211">
    <property type="entry name" value="Ribosomal protein S5 domain 2-like"/>
    <property type="match status" value="2"/>
</dbReference>
<keyword evidence="4 6" id="KW-0368">Histidine biosynthesis</keyword>
<dbReference type="Pfam" id="PF00475">
    <property type="entry name" value="IGPD"/>
    <property type="match status" value="1"/>
</dbReference>
<sequence length="191" mass="20420">MRSAQVNRKTKETDIQLSFSPDGGDVSVSTGIGFFDHMLTAFAVHGGFGLVLAVKGDLDVDTHHTVEDTGIALGTAIKQSLGDMSGINRYGSFYIPMDEALAHCALDISNRPFLVFNADFAEEKCGDYETCCTVEFFRAVAVNAGITLHLNEIYGSNSHHIIEALFKAFGHALSMAAAENGKGVLSTKGVL</sequence>
<dbReference type="EMBL" id="DWXN01000002">
    <property type="protein sequence ID" value="HJB74239.1"/>
    <property type="molecule type" value="Genomic_DNA"/>
</dbReference>
<keyword evidence="3 6" id="KW-0028">Amino-acid biosynthesis</keyword>
<dbReference type="FunFam" id="3.30.230.40:FF:000001">
    <property type="entry name" value="Imidazoleglycerol-phosphate dehydratase HisB"/>
    <property type="match status" value="1"/>
</dbReference>
<evidence type="ECO:0000256" key="1">
    <source>
        <dbReference type="ARBA" id="ARBA00005047"/>
    </source>
</evidence>
<reference evidence="8" key="2">
    <citation type="submission" date="2021-04" db="EMBL/GenBank/DDBJ databases">
        <authorList>
            <person name="Gilroy R."/>
        </authorList>
    </citation>
    <scope>NUCLEOTIDE SEQUENCE</scope>
    <source>
        <strain evidence="8">CHK188-16595</strain>
    </source>
</reference>
<dbReference type="AlphaFoldDB" id="A0A9D2MHE8"/>
<proteinExistence type="inferred from homology"/>
<evidence type="ECO:0000313" key="8">
    <source>
        <dbReference type="EMBL" id="HJB74239.1"/>
    </source>
</evidence>
<keyword evidence="5 6" id="KW-0456">Lyase</keyword>
<dbReference type="InterPro" id="IPR000807">
    <property type="entry name" value="ImidazoleglycerolP_deHydtase"/>
</dbReference>
<comment type="catalytic activity">
    <reaction evidence="6 7">
        <text>D-erythro-1-(imidazol-4-yl)glycerol 3-phosphate = 3-(imidazol-4-yl)-2-oxopropyl phosphate + H2O</text>
        <dbReference type="Rhea" id="RHEA:11040"/>
        <dbReference type="ChEBI" id="CHEBI:15377"/>
        <dbReference type="ChEBI" id="CHEBI:57766"/>
        <dbReference type="ChEBI" id="CHEBI:58278"/>
        <dbReference type="EC" id="4.2.1.19"/>
    </reaction>
</comment>
<organism evidence="8 9">
    <name type="scientific">Candidatus Eubacterium faecale</name>
    <dbReference type="NCBI Taxonomy" id="2838568"/>
    <lineage>
        <taxon>Bacteria</taxon>
        <taxon>Bacillati</taxon>
        <taxon>Bacillota</taxon>
        <taxon>Clostridia</taxon>
        <taxon>Eubacteriales</taxon>
        <taxon>Eubacteriaceae</taxon>
        <taxon>Eubacterium</taxon>
    </lineage>
</organism>
<protein>
    <recommendedName>
        <fullName evidence="2 6">Imidazoleglycerol-phosphate dehydratase</fullName>
        <shortName evidence="6">IGPD</shortName>
        <ecNumber evidence="6 7">4.2.1.19</ecNumber>
    </recommendedName>
</protein>
<dbReference type="PANTHER" id="PTHR23133">
    <property type="entry name" value="IMIDAZOLEGLYCEROL-PHOSPHATE DEHYDRATASE HIS7"/>
    <property type="match status" value="1"/>
</dbReference>
<reference evidence="8" key="1">
    <citation type="journal article" date="2021" name="PeerJ">
        <title>Extensive microbial diversity within the chicken gut microbiome revealed by metagenomics and culture.</title>
        <authorList>
            <person name="Gilroy R."/>
            <person name="Ravi A."/>
            <person name="Getino M."/>
            <person name="Pursley I."/>
            <person name="Horton D.L."/>
            <person name="Alikhan N.F."/>
            <person name="Baker D."/>
            <person name="Gharbi K."/>
            <person name="Hall N."/>
            <person name="Watson M."/>
            <person name="Adriaenssens E.M."/>
            <person name="Foster-Nyarko E."/>
            <person name="Jarju S."/>
            <person name="Secka A."/>
            <person name="Antonio M."/>
            <person name="Oren A."/>
            <person name="Chaudhuri R.R."/>
            <person name="La Ragione R."/>
            <person name="Hildebrand F."/>
            <person name="Pallen M.J."/>
        </authorList>
    </citation>
    <scope>NUCLEOTIDE SEQUENCE</scope>
    <source>
        <strain evidence="8">CHK188-16595</strain>
    </source>
</reference>
<dbReference type="EC" id="4.2.1.19" evidence="6 7"/>
<comment type="subcellular location">
    <subcellularLocation>
        <location evidence="6 7">Cytoplasm</location>
    </subcellularLocation>
</comment>
<accession>A0A9D2MHE8</accession>
<dbReference type="NCBIfam" id="NF002111">
    <property type="entry name" value="PRK00951.2-1"/>
    <property type="match status" value="1"/>
</dbReference>